<comment type="function">
    <text evidence="14">Potassium channel.</text>
</comment>
<evidence type="ECO:0000313" key="17">
    <source>
        <dbReference type="EMBL" id="KAL3620850.1"/>
    </source>
</evidence>
<keyword evidence="18" id="KW-1185">Reference proteome</keyword>
<dbReference type="InterPro" id="IPR021789">
    <property type="entry name" value="KHA_dom"/>
</dbReference>
<dbReference type="PRINTS" id="PR01415">
    <property type="entry name" value="ANKYRIN"/>
</dbReference>
<dbReference type="InterPro" id="IPR005821">
    <property type="entry name" value="Ion_trans_dom"/>
</dbReference>
<dbReference type="Pfam" id="PF00520">
    <property type="entry name" value="Ion_trans"/>
    <property type="match status" value="1"/>
</dbReference>
<dbReference type="AlphaFoldDB" id="A0ABD3BTL0"/>
<keyword evidence="12 14" id="KW-0407">Ion channel</keyword>
<dbReference type="PROSITE" id="PS51490">
    <property type="entry name" value="KHA"/>
    <property type="match status" value="1"/>
</dbReference>
<dbReference type="InterPro" id="IPR003938">
    <property type="entry name" value="K_chnl_volt-dep_EAG/ELK/ERG"/>
</dbReference>
<dbReference type="SUPFAM" id="SSF48403">
    <property type="entry name" value="Ankyrin repeat"/>
    <property type="match status" value="1"/>
</dbReference>
<dbReference type="SUPFAM" id="SSF81324">
    <property type="entry name" value="Voltage-gated potassium channels"/>
    <property type="match status" value="1"/>
</dbReference>
<dbReference type="InterPro" id="IPR014710">
    <property type="entry name" value="RmlC-like_jellyroll"/>
</dbReference>
<dbReference type="Pfam" id="PF11834">
    <property type="entry name" value="KHA"/>
    <property type="match status" value="1"/>
</dbReference>
<evidence type="ECO:0000256" key="4">
    <source>
        <dbReference type="ARBA" id="ARBA00022538"/>
    </source>
</evidence>
<dbReference type="PROSITE" id="PS50042">
    <property type="entry name" value="CNMP_BINDING_3"/>
    <property type="match status" value="1"/>
</dbReference>
<dbReference type="SUPFAM" id="SSF51206">
    <property type="entry name" value="cAMP-binding domain-like"/>
    <property type="match status" value="1"/>
</dbReference>
<dbReference type="Gene3D" id="1.10.287.70">
    <property type="match status" value="1"/>
</dbReference>
<evidence type="ECO:0000313" key="18">
    <source>
        <dbReference type="Proteomes" id="UP001632038"/>
    </source>
</evidence>
<evidence type="ECO:0000256" key="11">
    <source>
        <dbReference type="ARBA" id="ARBA00023136"/>
    </source>
</evidence>
<comment type="subcellular location">
    <subcellularLocation>
        <location evidence="1 14">Membrane</location>
        <topology evidence="1 14">Multi-pass membrane protein</topology>
    </subcellularLocation>
</comment>
<feature type="domain" description="Cyclic nucleotide-binding" evidence="15">
    <location>
        <begin position="386"/>
        <end position="505"/>
    </location>
</feature>
<dbReference type="GO" id="GO:0005249">
    <property type="term" value="F:voltage-gated potassium channel activity"/>
    <property type="evidence" value="ECO:0007669"/>
    <property type="project" value="UniProtKB-UniRule"/>
</dbReference>
<comment type="subunit">
    <text evidence="14">The potassium channel is composed of a homo- or heterotetrameric complex of pore-forming subunits.</text>
</comment>
<evidence type="ECO:0000256" key="12">
    <source>
        <dbReference type="ARBA" id="ARBA00023303"/>
    </source>
</evidence>
<keyword evidence="17" id="KW-0808">Transferase</keyword>
<feature type="domain" description="KHA" evidence="16">
    <location>
        <begin position="737"/>
        <end position="817"/>
    </location>
</feature>
<keyword evidence="11 14" id="KW-0472">Membrane</keyword>
<dbReference type="Pfam" id="PF12796">
    <property type="entry name" value="Ank_2"/>
    <property type="match status" value="1"/>
</dbReference>
<accession>A0ABD3BTL0</accession>
<keyword evidence="9 14" id="KW-1133">Transmembrane helix</keyword>
<evidence type="ECO:0000256" key="7">
    <source>
        <dbReference type="ARBA" id="ARBA00022882"/>
    </source>
</evidence>
<feature type="repeat" description="ANK" evidence="13">
    <location>
        <begin position="562"/>
        <end position="594"/>
    </location>
</feature>
<evidence type="ECO:0000256" key="10">
    <source>
        <dbReference type="ARBA" id="ARBA00023065"/>
    </source>
</evidence>
<sequence>MEMKLEKGVYDDDEYNNQQQAVNNSSEELNFKNLSKLIIPPLGASANITTLNDRNARIISPMDSKYRCWETIMVILVAYSAWVCPYEIAFLNSVPSTPLFVADNIVDLFFGVDIVLTFFVAYIDSTTQLLVRDSKKIAKRYLSTWFIMDVASTIPFETIVFLISGTHHAGVSYSIFGVLRFWRLRRVKSFFTRIEKDIRFSYFWVRCARLMFVTLLQVHCAACIAYLLADRYPNDRNTWIGSAIPNFKETSILIRYISALYWSITTMSTVGYGDIHAVNAMEMVFIIIYVLFNLGLTAYIIGNMTNLVVEGTRRTMEFRNSIEAASSFVSRNRLPPRLKEQIVAYMCLRFKAESLNQQQLIEQLPKTIGKSIQKHLFLPTVKRVYLFKGVSMEILLLLVADMKAEYIPPREDVIIQNEAADDVYIIVSGEVEMIECEMERERVVWAFKAGDMFGEVGAFCSTPQSFTYRTKTLSQLLRMKTSSLIEAMKTRQEDNVIMLKNFLQHHKKLKDLRLGDLFLEGGDEDGDPNMSINLMTVASTGNAAFLNELLKAGLDPDVGDSKGKTPLHIAVSKGHEDCVVVLLKHACSLHLKDLNGDTALWHAIVSKHHSIFKILYHWASVSDPYVAGDLLCMAAKRNDLESMKELLKLGLYVDSQDRHGLMAIQVATSENHMDMVKFLLMNGSEVNEAVKETISSPVDLNEVVKERVAMTEPLDEDIFGSKKNEKRNNAQGFVFTRVSVYRGHPIKRRENHCTEPGWLIRLPSSLTELKSIAGQKFGFDAMSALLTNEEGAEIDSIEVIRDNDKVFIVENPDEFIM</sequence>
<keyword evidence="7 14" id="KW-0851">Voltage-gated channel</keyword>
<evidence type="ECO:0000256" key="14">
    <source>
        <dbReference type="RuleBase" id="RU369015"/>
    </source>
</evidence>
<keyword evidence="6 14" id="KW-0631">Potassium channel</keyword>
<feature type="transmembrane region" description="Helical" evidence="14">
    <location>
        <begin position="68"/>
        <end position="88"/>
    </location>
</feature>
<dbReference type="EMBL" id="JAVIJP010000066">
    <property type="protein sequence ID" value="KAL3620850.1"/>
    <property type="molecule type" value="Genomic_DNA"/>
</dbReference>
<dbReference type="PRINTS" id="PR01463">
    <property type="entry name" value="EAGCHANLFMLY"/>
</dbReference>
<dbReference type="FunFam" id="1.10.287.70:FF:000123">
    <property type="entry name" value="Potassium channel KAT3"/>
    <property type="match status" value="1"/>
</dbReference>
<feature type="transmembrane region" description="Helical" evidence="14">
    <location>
        <begin position="203"/>
        <end position="229"/>
    </location>
</feature>
<evidence type="ECO:0000256" key="13">
    <source>
        <dbReference type="PROSITE-ProRule" id="PRU00023"/>
    </source>
</evidence>
<dbReference type="SMART" id="SM00248">
    <property type="entry name" value="ANK"/>
    <property type="match status" value="5"/>
</dbReference>
<dbReference type="PROSITE" id="PS50297">
    <property type="entry name" value="ANK_REP_REGION"/>
    <property type="match status" value="2"/>
</dbReference>
<keyword evidence="13" id="KW-0040">ANK repeat</keyword>
<evidence type="ECO:0000259" key="15">
    <source>
        <dbReference type="PROSITE" id="PS50042"/>
    </source>
</evidence>
<keyword evidence="4 14" id="KW-0633">Potassium transport</keyword>
<evidence type="ECO:0000256" key="6">
    <source>
        <dbReference type="ARBA" id="ARBA00022826"/>
    </source>
</evidence>
<evidence type="ECO:0000259" key="16">
    <source>
        <dbReference type="PROSITE" id="PS51490"/>
    </source>
</evidence>
<proteinExistence type="inferred from homology"/>
<dbReference type="Gene3D" id="1.25.40.20">
    <property type="entry name" value="Ankyrin repeat-containing domain"/>
    <property type="match status" value="1"/>
</dbReference>
<comment type="similarity">
    <text evidence="2 14">Belongs to the potassium channel family. Plant (TC 1.A.1.4) subfamily.</text>
</comment>
<dbReference type="GO" id="GO:0034702">
    <property type="term" value="C:monoatomic ion channel complex"/>
    <property type="evidence" value="ECO:0007669"/>
    <property type="project" value="UniProtKB-KW"/>
</dbReference>
<keyword evidence="3 14" id="KW-0813">Transport</keyword>
<dbReference type="CDD" id="cd00038">
    <property type="entry name" value="CAP_ED"/>
    <property type="match status" value="1"/>
</dbReference>
<evidence type="ECO:0000256" key="8">
    <source>
        <dbReference type="ARBA" id="ARBA00022958"/>
    </source>
</evidence>
<dbReference type="SMART" id="SM00100">
    <property type="entry name" value="cNMP"/>
    <property type="match status" value="1"/>
</dbReference>
<keyword evidence="8 14" id="KW-0630">Potassium</keyword>
<keyword evidence="10 14" id="KW-0406">Ion transport</keyword>
<dbReference type="Pfam" id="PF13637">
    <property type="entry name" value="Ank_4"/>
    <property type="match status" value="1"/>
</dbReference>
<organism evidence="17 18">
    <name type="scientific">Castilleja foliolosa</name>
    <dbReference type="NCBI Taxonomy" id="1961234"/>
    <lineage>
        <taxon>Eukaryota</taxon>
        <taxon>Viridiplantae</taxon>
        <taxon>Streptophyta</taxon>
        <taxon>Embryophyta</taxon>
        <taxon>Tracheophyta</taxon>
        <taxon>Spermatophyta</taxon>
        <taxon>Magnoliopsida</taxon>
        <taxon>eudicotyledons</taxon>
        <taxon>Gunneridae</taxon>
        <taxon>Pentapetalae</taxon>
        <taxon>asterids</taxon>
        <taxon>lamiids</taxon>
        <taxon>Lamiales</taxon>
        <taxon>Orobanchaceae</taxon>
        <taxon>Pedicularideae</taxon>
        <taxon>Castillejinae</taxon>
        <taxon>Castilleja</taxon>
    </lineage>
</organism>
<gene>
    <name evidence="17" type="primary">AKT2</name>
    <name evidence="17" type="ORF">CASFOL_035762</name>
</gene>
<comment type="domain">
    <text evidence="14">The segment S4 is probably the voltage-sensor and is characterized by a series of positively charged amino acids. The pore-forming region H5 is enclosed by the transmembrane segments S5 and S6 in the Shaker-type (1P/6TM) and contains the GYGD signature motif which seems to be involved in potassium selectivity.</text>
</comment>
<evidence type="ECO:0000256" key="1">
    <source>
        <dbReference type="ARBA" id="ARBA00004141"/>
    </source>
</evidence>
<dbReference type="PROSITE" id="PS50088">
    <property type="entry name" value="ANK_REPEAT"/>
    <property type="match status" value="2"/>
</dbReference>
<dbReference type="FunFam" id="2.60.120.10:FF:000074">
    <property type="entry name" value="Potassium channel KAT2"/>
    <property type="match status" value="1"/>
</dbReference>
<dbReference type="InterPro" id="IPR018490">
    <property type="entry name" value="cNMP-bd_dom_sf"/>
</dbReference>
<protein>
    <recommendedName>
        <fullName evidence="14">Potassium channel</fullName>
    </recommendedName>
</protein>
<feature type="transmembrane region" description="Helical" evidence="14">
    <location>
        <begin position="252"/>
        <end position="272"/>
    </location>
</feature>
<dbReference type="PANTHER" id="PTHR45743">
    <property type="entry name" value="POTASSIUM CHANNEL AKT1"/>
    <property type="match status" value="1"/>
</dbReference>
<comment type="caution">
    <text evidence="17">The sequence shown here is derived from an EMBL/GenBank/DDBJ whole genome shotgun (WGS) entry which is preliminary data.</text>
</comment>
<comment type="caution">
    <text evidence="14">Lacks conserved residue(s) required for the propagation of feature annotation.</text>
</comment>
<dbReference type="Pfam" id="PF00027">
    <property type="entry name" value="cNMP_binding"/>
    <property type="match status" value="1"/>
</dbReference>
<feature type="repeat" description="ANK" evidence="13">
    <location>
        <begin position="659"/>
        <end position="691"/>
    </location>
</feature>
<comment type="domain">
    <text evidence="14">The KHA domain (rich in hydrophobic and acidic residues) present in the C-terminal part is likely to be important for tetramerization.</text>
</comment>
<keyword evidence="5 14" id="KW-0812">Transmembrane</keyword>
<keyword evidence="17" id="KW-0418">Kinase</keyword>
<dbReference type="InterPro" id="IPR002110">
    <property type="entry name" value="Ankyrin_rpt"/>
</dbReference>
<evidence type="ECO:0000256" key="9">
    <source>
        <dbReference type="ARBA" id="ARBA00022989"/>
    </source>
</evidence>
<name>A0ABD3BTL0_9LAMI</name>
<evidence type="ECO:0000256" key="5">
    <source>
        <dbReference type="ARBA" id="ARBA00022692"/>
    </source>
</evidence>
<dbReference type="InterPro" id="IPR045319">
    <property type="entry name" value="KAT/AKT"/>
</dbReference>
<dbReference type="Gene3D" id="2.60.120.10">
    <property type="entry name" value="Jelly Rolls"/>
    <property type="match status" value="1"/>
</dbReference>
<dbReference type="Proteomes" id="UP001632038">
    <property type="component" value="Unassembled WGS sequence"/>
</dbReference>
<evidence type="ECO:0000256" key="3">
    <source>
        <dbReference type="ARBA" id="ARBA00022448"/>
    </source>
</evidence>
<dbReference type="PANTHER" id="PTHR45743:SF21">
    <property type="entry name" value="POTASSIUM CHANNEL AKT2_3"/>
    <property type="match status" value="1"/>
</dbReference>
<feature type="transmembrane region" description="Helical" evidence="14">
    <location>
        <begin position="284"/>
        <end position="302"/>
    </location>
</feature>
<dbReference type="InterPro" id="IPR036770">
    <property type="entry name" value="Ankyrin_rpt-contain_sf"/>
</dbReference>
<evidence type="ECO:0000256" key="2">
    <source>
        <dbReference type="ARBA" id="ARBA00007929"/>
    </source>
</evidence>
<dbReference type="GO" id="GO:0016301">
    <property type="term" value="F:kinase activity"/>
    <property type="evidence" value="ECO:0007669"/>
    <property type="project" value="UniProtKB-KW"/>
</dbReference>
<reference evidence="18" key="1">
    <citation type="journal article" date="2024" name="IScience">
        <title>Strigolactones Initiate the Formation of Haustorium-like Structures in Castilleja.</title>
        <authorList>
            <person name="Buerger M."/>
            <person name="Peterson D."/>
            <person name="Chory J."/>
        </authorList>
    </citation>
    <scope>NUCLEOTIDE SEQUENCE [LARGE SCALE GENOMIC DNA]</scope>
</reference>
<feature type="transmembrane region" description="Helical" evidence="14">
    <location>
        <begin position="108"/>
        <end position="125"/>
    </location>
</feature>
<dbReference type="InterPro" id="IPR000595">
    <property type="entry name" value="cNMP-bd_dom"/>
</dbReference>